<evidence type="ECO:0000313" key="2">
    <source>
        <dbReference type="EMBL" id="MST71039.1"/>
    </source>
</evidence>
<keyword evidence="3" id="KW-1185">Reference proteome</keyword>
<dbReference type="PANTHER" id="PTHR43415">
    <property type="entry name" value="SPERMIDINE N(1)-ACETYLTRANSFERASE"/>
    <property type="match status" value="1"/>
</dbReference>
<reference evidence="2 3" key="1">
    <citation type="submission" date="2019-08" db="EMBL/GenBank/DDBJ databases">
        <title>In-depth cultivation of the pig gut microbiome towards novel bacterial diversity and tailored functional studies.</title>
        <authorList>
            <person name="Wylensek D."/>
            <person name="Hitch T.C.A."/>
            <person name="Clavel T."/>
        </authorList>
    </citation>
    <scope>NUCLEOTIDE SEQUENCE [LARGE SCALE GENOMIC DNA]</scope>
    <source>
        <strain evidence="2 3">WCA-MUC-591-APC-4B</strain>
    </source>
</reference>
<keyword evidence="2" id="KW-0808">Transferase</keyword>
<dbReference type="PANTHER" id="PTHR43415:SF3">
    <property type="entry name" value="GNAT-FAMILY ACETYLTRANSFERASE"/>
    <property type="match status" value="1"/>
</dbReference>
<evidence type="ECO:0000313" key="3">
    <source>
        <dbReference type="Proteomes" id="UP000469424"/>
    </source>
</evidence>
<evidence type="ECO:0000259" key="1">
    <source>
        <dbReference type="PROSITE" id="PS51186"/>
    </source>
</evidence>
<proteinExistence type="predicted"/>
<dbReference type="PROSITE" id="PS51186">
    <property type="entry name" value="GNAT"/>
    <property type="match status" value="1"/>
</dbReference>
<feature type="domain" description="N-acetyltransferase" evidence="1">
    <location>
        <begin position="7"/>
        <end position="170"/>
    </location>
</feature>
<name>A0A6N7XM66_9FIRM</name>
<dbReference type="AlphaFoldDB" id="A0A6N7XM66"/>
<dbReference type="Proteomes" id="UP000469424">
    <property type="component" value="Unassembled WGS sequence"/>
</dbReference>
<protein>
    <submittedName>
        <fullName evidence="2">GNAT family N-acetyltransferase</fullName>
    </submittedName>
</protein>
<accession>A0A6N7XM66</accession>
<dbReference type="InterPro" id="IPR016181">
    <property type="entry name" value="Acyl_CoA_acyltransferase"/>
</dbReference>
<dbReference type="EMBL" id="VUNA01000012">
    <property type="protein sequence ID" value="MST71039.1"/>
    <property type="molecule type" value="Genomic_DNA"/>
</dbReference>
<dbReference type="InterPro" id="IPR000182">
    <property type="entry name" value="GNAT_dom"/>
</dbReference>
<organism evidence="2 3">
    <name type="scientific">Mogibacterium kristiansenii</name>
    <dbReference type="NCBI Taxonomy" id="2606708"/>
    <lineage>
        <taxon>Bacteria</taxon>
        <taxon>Bacillati</taxon>
        <taxon>Bacillota</taxon>
        <taxon>Clostridia</taxon>
        <taxon>Peptostreptococcales</taxon>
        <taxon>Anaerovoracaceae</taxon>
        <taxon>Mogibacterium</taxon>
    </lineage>
</organism>
<dbReference type="GO" id="GO:0016747">
    <property type="term" value="F:acyltransferase activity, transferring groups other than amino-acyl groups"/>
    <property type="evidence" value="ECO:0007669"/>
    <property type="project" value="InterPro"/>
</dbReference>
<sequence length="196" mass="22895">MVETEHLIVRNASFADLDTFAEWESRDDVIEHFCLDHKRNLDTLTDDFHDVTHDPSRKWLTIMLKENRKPIGRIGINDIDPINNSMNLKIIYIGDACYRGKGYGSESTRAVLEYAFSEMDLHRVAIDHFLDDMVSEHLYDSIGFRKEGIMKNAGRQGNDYFDLQMRAILKEEWEEQKEILKAKEPEKVPQVIADYL</sequence>
<gene>
    <name evidence="2" type="ORF">FYJ65_06800</name>
</gene>
<dbReference type="SUPFAM" id="SSF55729">
    <property type="entry name" value="Acyl-CoA N-acyltransferases (Nat)"/>
    <property type="match status" value="1"/>
</dbReference>
<dbReference type="Gene3D" id="3.40.630.30">
    <property type="match status" value="1"/>
</dbReference>
<dbReference type="Pfam" id="PF13302">
    <property type="entry name" value="Acetyltransf_3"/>
    <property type="match status" value="1"/>
</dbReference>
<dbReference type="RefSeq" id="WP_154554601.1">
    <property type="nucleotide sequence ID" value="NZ_JAQXUZ010000015.1"/>
</dbReference>
<comment type="caution">
    <text evidence="2">The sequence shown here is derived from an EMBL/GenBank/DDBJ whole genome shotgun (WGS) entry which is preliminary data.</text>
</comment>